<keyword evidence="2" id="KW-1185">Reference proteome</keyword>
<dbReference type="EMBL" id="FP929054">
    <property type="protein sequence ID" value="CBL24025.1"/>
    <property type="molecule type" value="Genomic_DNA"/>
</dbReference>
<reference evidence="1 2" key="1">
    <citation type="submission" date="2010-03" db="EMBL/GenBank/DDBJ databases">
        <title>The genome sequence of Ruminococcus obeum A2-162.</title>
        <authorList>
            <consortium name="metaHIT consortium -- http://www.metahit.eu/"/>
            <person name="Pajon A."/>
            <person name="Turner K."/>
            <person name="Parkhill J."/>
            <person name="Duncan S."/>
            <person name="Flint H."/>
        </authorList>
    </citation>
    <scope>NUCLEOTIDE SEQUENCE [LARGE SCALE GENOMIC DNA]</scope>
    <source>
        <strain evidence="1 2">A2-162</strain>
    </source>
</reference>
<organism evidence="1 2">
    <name type="scientific">Blautia obeum A2-162</name>
    <dbReference type="NCBI Taxonomy" id="657314"/>
    <lineage>
        <taxon>Bacteria</taxon>
        <taxon>Bacillati</taxon>
        <taxon>Bacillota</taxon>
        <taxon>Clostridia</taxon>
        <taxon>Lachnospirales</taxon>
        <taxon>Lachnospiraceae</taxon>
        <taxon>Blautia</taxon>
    </lineage>
</organism>
<dbReference type="KEGG" id="rob:CK5_27520"/>
<reference evidence="1 2" key="2">
    <citation type="submission" date="2010-03" db="EMBL/GenBank/DDBJ databases">
        <authorList>
            <person name="Pajon A."/>
        </authorList>
    </citation>
    <scope>NUCLEOTIDE SEQUENCE [LARGE SCALE GENOMIC DNA]</scope>
    <source>
        <strain evidence="1 2">A2-162</strain>
    </source>
</reference>
<sequence>MRLPDKIAPFLELLHIYRETGSENSKSISDRSNQCFVFVAGEEQDKEKLEEYITELHKKHKQNRD</sequence>
<protein>
    <submittedName>
        <fullName evidence="1">Uncharacterized protein</fullName>
    </submittedName>
</protein>
<dbReference type="AlphaFoldDB" id="D4LTB7"/>
<name>D4LTB7_9FIRM</name>
<dbReference type="HOGENOM" id="CLU_2841097_0_0_9"/>
<evidence type="ECO:0000313" key="2">
    <source>
        <dbReference type="Proteomes" id="UP000008955"/>
    </source>
</evidence>
<evidence type="ECO:0000313" key="1">
    <source>
        <dbReference type="EMBL" id="CBL24025.1"/>
    </source>
</evidence>
<proteinExistence type="predicted"/>
<gene>
    <name evidence="1" type="ORF">CK5_27520</name>
</gene>
<dbReference type="Proteomes" id="UP000008955">
    <property type="component" value="Chromosome"/>
</dbReference>
<accession>D4LTB7</accession>